<dbReference type="GO" id="GO:0005829">
    <property type="term" value="C:cytosol"/>
    <property type="evidence" value="ECO:0007669"/>
    <property type="project" value="TreeGrafter"/>
</dbReference>
<dbReference type="Pfam" id="PF13657">
    <property type="entry name" value="Couple_hipA"/>
    <property type="match status" value="1"/>
</dbReference>
<name>A0A6J6IV68_9ZZZZ</name>
<dbReference type="InterPro" id="IPR017508">
    <property type="entry name" value="HipA_N1"/>
</dbReference>
<dbReference type="Pfam" id="PF07804">
    <property type="entry name" value="HipA_C"/>
    <property type="match status" value="1"/>
</dbReference>
<dbReference type="Gene3D" id="1.10.1070.20">
    <property type="match status" value="1"/>
</dbReference>
<keyword evidence="1" id="KW-0808">Transferase</keyword>
<evidence type="ECO:0000256" key="2">
    <source>
        <dbReference type="ARBA" id="ARBA00022777"/>
    </source>
</evidence>
<keyword evidence="2" id="KW-0418">Kinase</keyword>
<gene>
    <name evidence="5" type="ORF">UFOPK1835_02270</name>
</gene>
<dbReference type="EMBL" id="CAEZUP010000180">
    <property type="protein sequence ID" value="CAB4628461.1"/>
    <property type="molecule type" value="Genomic_DNA"/>
</dbReference>
<dbReference type="NCBIfam" id="TIGR03071">
    <property type="entry name" value="couple_hipA"/>
    <property type="match status" value="1"/>
</dbReference>
<dbReference type="InterPro" id="IPR052028">
    <property type="entry name" value="HipA_Ser/Thr_kinase"/>
</dbReference>
<feature type="domain" description="HipA-like C-terminal" evidence="3">
    <location>
        <begin position="146"/>
        <end position="363"/>
    </location>
</feature>
<sequence>MMPDVRAVQAADVYKAGRRAATLRRRDGGIVFAYDEGYNGPAVALTLPVSAEPRFTPAGSVPPFFAGLLPEGRRFSSLQRSLKTSADDELSLLLAVGADTIGDVVVVAQGAAPIEAPSLIEVQNDFTDIRFADLLAETGIVDAVGLPGVQDKVSARVISLPIATSHDRYILKLNPPEYPHVVENEAFFIEVAKQSQMTVVDAKLVFDAEGVAGLLVRRFDRTASEAAQPRSVACEDACQVLDRWPGDKYNVTSEELASRVAGVCSSPSVAARDVLRQLCFAWLTGNGDVHAKNISVLQQESGEWRVSPVYDLPSTLFYDDYSMALPVGGRTDGLSRRRWLDFAESIELPRPAAERVIDELLMHTVNLCDEIAAGALPFSQKTLRDAVRNMANRRKLLEP</sequence>
<evidence type="ECO:0000259" key="3">
    <source>
        <dbReference type="Pfam" id="PF07804"/>
    </source>
</evidence>
<evidence type="ECO:0000256" key="1">
    <source>
        <dbReference type="ARBA" id="ARBA00022679"/>
    </source>
</evidence>
<protein>
    <submittedName>
        <fullName evidence="5">Unannotated protein</fullName>
    </submittedName>
</protein>
<proteinExistence type="predicted"/>
<evidence type="ECO:0000259" key="4">
    <source>
        <dbReference type="Pfam" id="PF13657"/>
    </source>
</evidence>
<dbReference type="InterPro" id="IPR012893">
    <property type="entry name" value="HipA-like_C"/>
</dbReference>
<dbReference type="PANTHER" id="PTHR37419">
    <property type="entry name" value="SERINE/THREONINE-PROTEIN KINASE TOXIN HIPA"/>
    <property type="match status" value="1"/>
</dbReference>
<reference evidence="5" key="1">
    <citation type="submission" date="2020-05" db="EMBL/GenBank/DDBJ databases">
        <authorList>
            <person name="Chiriac C."/>
            <person name="Salcher M."/>
            <person name="Ghai R."/>
            <person name="Kavagutti S V."/>
        </authorList>
    </citation>
    <scope>NUCLEOTIDE SEQUENCE</scope>
</reference>
<organism evidence="5">
    <name type="scientific">freshwater metagenome</name>
    <dbReference type="NCBI Taxonomy" id="449393"/>
    <lineage>
        <taxon>unclassified sequences</taxon>
        <taxon>metagenomes</taxon>
        <taxon>ecological metagenomes</taxon>
    </lineage>
</organism>
<dbReference type="GO" id="GO:0004674">
    <property type="term" value="F:protein serine/threonine kinase activity"/>
    <property type="evidence" value="ECO:0007669"/>
    <property type="project" value="TreeGrafter"/>
</dbReference>
<dbReference type="PANTHER" id="PTHR37419:SF1">
    <property type="entry name" value="SERINE_THREONINE-PROTEIN KINASE TOXIN HIPA"/>
    <property type="match status" value="1"/>
</dbReference>
<dbReference type="AlphaFoldDB" id="A0A6J6IV68"/>
<evidence type="ECO:0000313" key="5">
    <source>
        <dbReference type="EMBL" id="CAB4628461.1"/>
    </source>
</evidence>
<feature type="domain" description="HipA N-terminal subdomain 1" evidence="4">
    <location>
        <begin position="12"/>
        <end position="106"/>
    </location>
</feature>
<accession>A0A6J6IV68</accession>